<gene>
    <name evidence="1" type="ORF">BZK31_02785</name>
</gene>
<reference evidence="2" key="1">
    <citation type="submission" date="2017-02" db="EMBL/GenBank/DDBJ databases">
        <title>Pseudomonas floridae sp. nov., a novel pathogenic bacterial species isolated from tomato.</title>
        <authorList>
            <person name="Timilsina S."/>
            <person name="Vallad G.E."/>
            <person name="Jones J.B."/>
        </authorList>
    </citation>
    <scope>NUCLEOTIDE SEQUENCE [LARGE SCALE GENOMIC DNA]</scope>
    <source>
        <strain evidence="2">GEV388</strain>
    </source>
</reference>
<dbReference type="EMBL" id="MUIO01000009">
    <property type="protein sequence ID" value="ORC61519.1"/>
    <property type="molecule type" value="Genomic_DNA"/>
</dbReference>
<evidence type="ECO:0000313" key="1">
    <source>
        <dbReference type="EMBL" id="ORC61519.1"/>
    </source>
</evidence>
<comment type="caution">
    <text evidence="1">The sequence shown here is derived from an EMBL/GenBank/DDBJ whole genome shotgun (WGS) entry which is preliminary data.</text>
</comment>
<proteinExistence type="predicted"/>
<sequence length="62" mass="6710">MHMRTADRQICTLENAGLIAGSLIFTSRALEAVGIYVHSMTIGPDGISMKPFLGLRGFRLAC</sequence>
<keyword evidence="2" id="KW-1185">Reference proteome</keyword>
<name>A0A1X0NBI3_9PSED</name>
<evidence type="ECO:0000313" key="2">
    <source>
        <dbReference type="Proteomes" id="UP000192815"/>
    </source>
</evidence>
<dbReference type="Proteomes" id="UP000192815">
    <property type="component" value="Unassembled WGS sequence"/>
</dbReference>
<dbReference type="AlphaFoldDB" id="A0A1X0NBI3"/>
<dbReference type="STRING" id="1958950.BZK31_02785"/>
<organism evidence="1 2">
    <name type="scientific">Pseudomonas floridensis</name>
    <dbReference type="NCBI Taxonomy" id="1958950"/>
    <lineage>
        <taxon>Bacteria</taxon>
        <taxon>Pseudomonadati</taxon>
        <taxon>Pseudomonadota</taxon>
        <taxon>Gammaproteobacteria</taxon>
        <taxon>Pseudomonadales</taxon>
        <taxon>Pseudomonadaceae</taxon>
        <taxon>Pseudomonas</taxon>
    </lineage>
</organism>
<accession>A0A1X0NBI3</accession>
<protein>
    <submittedName>
        <fullName evidence="1">Uncharacterized protein</fullName>
    </submittedName>
</protein>